<feature type="chain" id="PRO_5031296301" description="DUF4124 domain-containing protein" evidence="2">
    <location>
        <begin position="31"/>
        <end position="139"/>
    </location>
</feature>
<comment type="caution">
    <text evidence="3">The sequence shown here is derived from an EMBL/GenBank/DDBJ whole genome shotgun (WGS) entry which is preliminary data.</text>
</comment>
<gene>
    <name evidence="3" type="ORF">H7993_10535</name>
</gene>
<dbReference type="EMBL" id="JACMYH010000002">
    <property type="protein sequence ID" value="MBC2678823.1"/>
    <property type="molecule type" value="Genomic_DNA"/>
</dbReference>
<sequence length="139" mass="15068">MNRNQGRTPVRIPSSTLLLLALAAHHSANAAVVQRCHGPQGHITFTHSNCPETQPWAYQRALNPSSGRKPMARKAAPRPLSVTIVEDGTRTPLAAPAAAPQSATKKASRSKKKRKPRYLAGEQTPPSKKLKTRKAKSPQ</sequence>
<evidence type="ECO:0000256" key="1">
    <source>
        <dbReference type="SAM" id="MobiDB-lite"/>
    </source>
</evidence>
<organism evidence="3 4">
    <name type="scientific">Pseudomonas baltica</name>
    <dbReference type="NCBI Taxonomy" id="2762576"/>
    <lineage>
        <taxon>Bacteria</taxon>
        <taxon>Pseudomonadati</taxon>
        <taxon>Pseudomonadota</taxon>
        <taxon>Gammaproteobacteria</taxon>
        <taxon>Pseudomonadales</taxon>
        <taxon>Pseudomonadaceae</taxon>
        <taxon>Pseudomonas</taxon>
    </lineage>
</organism>
<keyword evidence="2" id="KW-0732">Signal</keyword>
<reference evidence="3 4" key="1">
    <citation type="submission" date="2020-08" db="EMBL/GenBank/DDBJ databases">
        <title>Pseudomonas sp. nov.</title>
        <authorList>
            <person name="Gieschler S."/>
            <person name="Fiedler G."/>
            <person name="Brinks E."/>
            <person name="Boehnlein C."/>
            <person name="Franz C.M.A.P."/>
            <person name="Kabisch J."/>
        </authorList>
    </citation>
    <scope>NUCLEOTIDE SEQUENCE [LARGE SCALE GENOMIC DNA]</scope>
    <source>
        <strain evidence="3 4">MBT-2</strain>
    </source>
</reference>
<feature type="compositionally biased region" description="Basic residues" evidence="1">
    <location>
        <begin position="128"/>
        <end position="139"/>
    </location>
</feature>
<dbReference type="RefSeq" id="WP_185794335.1">
    <property type="nucleotide sequence ID" value="NZ_JACMYH010000002.1"/>
</dbReference>
<feature type="region of interest" description="Disordered" evidence="1">
    <location>
        <begin position="86"/>
        <end position="139"/>
    </location>
</feature>
<dbReference type="AlphaFoldDB" id="A0A7X1KTN2"/>
<feature type="signal peptide" evidence="2">
    <location>
        <begin position="1"/>
        <end position="30"/>
    </location>
</feature>
<dbReference type="Proteomes" id="UP000546173">
    <property type="component" value="Unassembled WGS sequence"/>
</dbReference>
<evidence type="ECO:0000313" key="3">
    <source>
        <dbReference type="EMBL" id="MBC2678823.1"/>
    </source>
</evidence>
<protein>
    <recommendedName>
        <fullName evidence="5">DUF4124 domain-containing protein</fullName>
    </recommendedName>
</protein>
<name>A0A7X1KTN2_9PSED</name>
<proteinExistence type="predicted"/>
<accession>A0A7X1KTN2</accession>
<evidence type="ECO:0008006" key="5">
    <source>
        <dbReference type="Google" id="ProtNLM"/>
    </source>
</evidence>
<feature type="compositionally biased region" description="Basic residues" evidence="1">
    <location>
        <begin position="106"/>
        <end position="117"/>
    </location>
</feature>
<evidence type="ECO:0000256" key="2">
    <source>
        <dbReference type="SAM" id="SignalP"/>
    </source>
</evidence>
<keyword evidence="4" id="KW-1185">Reference proteome</keyword>
<feature type="compositionally biased region" description="Low complexity" evidence="1">
    <location>
        <begin position="94"/>
        <end position="105"/>
    </location>
</feature>
<evidence type="ECO:0000313" key="4">
    <source>
        <dbReference type="Proteomes" id="UP000546173"/>
    </source>
</evidence>